<feature type="domain" description="Tle cognate immunity protein 4 C-terminal" evidence="2">
    <location>
        <begin position="181"/>
        <end position="339"/>
    </location>
</feature>
<dbReference type="EMBL" id="ATGG01000005">
    <property type="protein sequence ID" value="EPF93228.1"/>
    <property type="molecule type" value="Genomic_DNA"/>
</dbReference>
<dbReference type="InterPro" id="IPR041290">
    <property type="entry name" value="Tli4_C"/>
</dbReference>
<evidence type="ECO:0000313" key="5">
    <source>
        <dbReference type="Proteomes" id="UP000014523"/>
    </source>
</evidence>
<dbReference type="Pfam" id="PF18426">
    <property type="entry name" value="Tli4_C"/>
    <property type="match status" value="1"/>
</dbReference>
<feature type="signal peptide" evidence="1">
    <location>
        <begin position="1"/>
        <end position="32"/>
    </location>
</feature>
<protein>
    <recommendedName>
        <fullName evidence="6">Tle cognate immunity protein 4 C-terminal domain-containing protein</fullName>
    </recommendedName>
</protein>
<dbReference type="Pfam" id="PF18443">
    <property type="entry name" value="Tli4_N"/>
    <property type="match status" value="1"/>
</dbReference>
<evidence type="ECO:0000313" key="4">
    <source>
        <dbReference type="EMBL" id="EPF93228.1"/>
    </source>
</evidence>
<evidence type="ECO:0000259" key="2">
    <source>
        <dbReference type="Pfam" id="PF18426"/>
    </source>
</evidence>
<dbReference type="AlphaFoldDB" id="A0A829HKJ0"/>
<organism evidence="4 5">
    <name type="scientific">Acinetobacter gyllenbergii CIP 110306 = MTCC 11365</name>
    <dbReference type="NCBI Taxonomy" id="1217657"/>
    <lineage>
        <taxon>Bacteria</taxon>
        <taxon>Pseudomonadati</taxon>
        <taxon>Pseudomonadota</taxon>
        <taxon>Gammaproteobacteria</taxon>
        <taxon>Moraxellales</taxon>
        <taxon>Moraxellaceae</taxon>
        <taxon>Acinetobacter</taxon>
    </lineage>
</organism>
<accession>A0A829HKJ0</accession>
<gene>
    <name evidence="4" type="ORF">F957_00314</name>
</gene>
<keyword evidence="5" id="KW-1185">Reference proteome</keyword>
<keyword evidence="1" id="KW-0732">Signal</keyword>
<feature type="domain" description="Tle cognate immunity protein 4 N-terminal" evidence="3">
    <location>
        <begin position="48"/>
        <end position="153"/>
    </location>
</feature>
<name>A0A829HKJ0_9GAMM</name>
<reference evidence="4 5" key="1">
    <citation type="submission" date="2013-06" db="EMBL/GenBank/DDBJ databases">
        <title>The Genome Sequence of Acinetobacter gyllenbergii CIP 110306.</title>
        <authorList>
            <consortium name="The Broad Institute Genome Sequencing Platform"/>
            <consortium name="The Broad Institute Genome Sequencing Center for Infectious Disease"/>
            <person name="Cerqueira G."/>
            <person name="Feldgarden M."/>
            <person name="Courvalin P."/>
            <person name="Perichon B."/>
            <person name="Grillot-Courvalin C."/>
            <person name="Clermont D."/>
            <person name="Rocha E."/>
            <person name="Yoon E.-J."/>
            <person name="Nemec A."/>
            <person name="Young S.K."/>
            <person name="Zeng Q."/>
            <person name="Gargeya S."/>
            <person name="Fitzgerald M."/>
            <person name="Abouelleil A."/>
            <person name="Alvarado L."/>
            <person name="Berlin A.M."/>
            <person name="Chapman S.B."/>
            <person name="Dewar J."/>
            <person name="Goldberg J."/>
            <person name="Griggs A."/>
            <person name="Gujja S."/>
            <person name="Hansen M."/>
            <person name="Howarth C."/>
            <person name="Imamovic A."/>
            <person name="Larimer J."/>
            <person name="McCowan C."/>
            <person name="Murphy C."/>
            <person name="Pearson M."/>
            <person name="Priest M."/>
            <person name="Roberts A."/>
            <person name="Saif S."/>
            <person name="Shea T."/>
            <person name="Sykes S."/>
            <person name="Wortman J."/>
            <person name="Nusbaum C."/>
            <person name="Birren B."/>
        </authorList>
    </citation>
    <scope>NUCLEOTIDE SEQUENCE [LARGE SCALE GENOMIC DNA]</scope>
    <source>
        <strain evidence="4 5">CIP 110306</strain>
    </source>
</reference>
<proteinExistence type="predicted"/>
<feature type="chain" id="PRO_5032351394" description="Tle cognate immunity protein 4 C-terminal domain-containing protein" evidence="1">
    <location>
        <begin position="33"/>
        <end position="341"/>
    </location>
</feature>
<evidence type="ECO:0008006" key="6">
    <source>
        <dbReference type="Google" id="ProtNLM"/>
    </source>
</evidence>
<evidence type="ECO:0000259" key="3">
    <source>
        <dbReference type="Pfam" id="PF18443"/>
    </source>
</evidence>
<dbReference type="InterPro" id="IPR040761">
    <property type="entry name" value="Tli4_N"/>
</dbReference>
<dbReference type="Proteomes" id="UP000014523">
    <property type="component" value="Unassembled WGS sequence"/>
</dbReference>
<evidence type="ECO:0000256" key="1">
    <source>
        <dbReference type="SAM" id="SignalP"/>
    </source>
</evidence>
<sequence length="341" mass="38692">MTVKAVIDMNLKYPLIFIKLSILLLSSGCSYADNSQDEQSMFKVEQMQSWCLGRYTFKIPKESLLIGGMDKYNSFTIKSELNASDEALRNAYAEQLKKYSNKNMKVIEDKAEIKNGNKIIKIFKAKYGKDSRGANDVFAWVLDRGTLFSITGTYSLKYKDLSDEALNNLVNHISFRNNTNLPKQAGVCINNGFITDSGDPYRNSVHSFGLELKQYPSLRIFLETEALARATSDLITRTNYNLKKEGFLAKTNIKTIRKGAKAQISGDRLEGFEWVIKTPIIERDGVLATWEYLGTPRLATDPLIQLEIDTGYDRNNIQTVSMNETESIQLYEAILNTIKKF</sequence>
<comment type="caution">
    <text evidence="4">The sequence shown here is derived from an EMBL/GenBank/DDBJ whole genome shotgun (WGS) entry which is preliminary data.</text>
</comment>